<accession>A0A433WJ59</accession>
<organism evidence="8 9">
    <name type="scientific">Chitinophaga solisilvae</name>
    <dbReference type="NCBI Taxonomy" id="1233460"/>
    <lineage>
        <taxon>Bacteria</taxon>
        <taxon>Pseudomonadati</taxon>
        <taxon>Bacteroidota</taxon>
        <taxon>Chitinophagia</taxon>
        <taxon>Chitinophagales</taxon>
        <taxon>Chitinophagaceae</taxon>
        <taxon>Chitinophaga</taxon>
    </lineage>
</organism>
<evidence type="ECO:0000256" key="7">
    <source>
        <dbReference type="ARBA" id="ARBA00023136"/>
    </source>
</evidence>
<dbReference type="SUPFAM" id="SSF81345">
    <property type="entry name" value="ABC transporter involved in vitamin B12 uptake, BtuC"/>
    <property type="match status" value="1"/>
</dbReference>
<gene>
    <name evidence="8" type="ORF">ECE50_017915</name>
</gene>
<dbReference type="FunFam" id="1.10.3470.10:FF:000001">
    <property type="entry name" value="Vitamin B12 ABC transporter permease BtuC"/>
    <property type="match status" value="1"/>
</dbReference>
<evidence type="ECO:0000256" key="6">
    <source>
        <dbReference type="ARBA" id="ARBA00022989"/>
    </source>
</evidence>
<name>A0A433WJ59_9BACT</name>
<evidence type="ECO:0000256" key="3">
    <source>
        <dbReference type="ARBA" id="ARBA00022448"/>
    </source>
</evidence>
<comment type="similarity">
    <text evidence="2">Belongs to the binding-protein-dependent transport system permease family. FecCD subfamily.</text>
</comment>
<evidence type="ECO:0000256" key="5">
    <source>
        <dbReference type="ARBA" id="ARBA00022692"/>
    </source>
</evidence>
<evidence type="ECO:0000256" key="2">
    <source>
        <dbReference type="ARBA" id="ARBA00007935"/>
    </source>
</evidence>
<comment type="subcellular location">
    <subcellularLocation>
        <location evidence="1">Cell membrane</location>
        <topology evidence="1">Multi-pass membrane protein</topology>
    </subcellularLocation>
</comment>
<evidence type="ECO:0000256" key="1">
    <source>
        <dbReference type="ARBA" id="ARBA00004651"/>
    </source>
</evidence>
<keyword evidence="9" id="KW-1185">Reference proteome</keyword>
<dbReference type="EMBL" id="RIAR02000001">
    <property type="protein sequence ID" value="NSL88723.1"/>
    <property type="molecule type" value="Genomic_DNA"/>
</dbReference>
<keyword evidence="4" id="KW-1003">Cell membrane</keyword>
<comment type="caution">
    <text evidence="8">The sequence shown here is derived from an EMBL/GenBank/DDBJ whole genome shotgun (WGS) entry which is preliminary data.</text>
</comment>
<dbReference type="AlphaFoldDB" id="A0A433WJ59"/>
<dbReference type="Proteomes" id="UP000281028">
    <property type="component" value="Unassembled WGS sequence"/>
</dbReference>
<evidence type="ECO:0000313" key="9">
    <source>
        <dbReference type="Proteomes" id="UP000281028"/>
    </source>
</evidence>
<proteinExistence type="inferred from homology"/>
<dbReference type="GO" id="GO:0022857">
    <property type="term" value="F:transmembrane transporter activity"/>
    <property type="evidence" value="ECO:0007669"/>
    <property type="project" value="InterPro"/>
</dbReference>
<evidence type="ECO:0000256" key="4">
    <source>
        <dbReference type="ARBA" id="ARBA00022475"/>
    </source>
</evidence>
<keyword evidence="5" id="KW-0812">Transmembrane</keyword>
<dbReference type="GO" id="GO:0005886">
    <property type="term" value="C:plasma membrane"/>
    <property type="evidence" value="ECO:0007669"/>
    <property type="project" value="UniProtKB-SubCell"/>
</dbReference>
<keyword evidence="6" id="KW-1133">Transmembrane helix</keyword>
<dbReference type="Gene3D" id="1.10.3470.10">
    <property type="entry name" value="ABC transporter involved in vitamin B12 uptake, BtuC"/>
    <property type="match status" value="1"/>
</dbReference>
<protein>
    <submittedName>
        <fullName evidence="8">Iron ABC transporter permease</fullName>
    </submittedName>
</protein>
<keyword evidence="3" id="KW-0813">Transport</keyword>
<dbReference type="InterPro" id="IPR037294">
    <property type="entry name" value="ABC_BtuC-like"/>
</dbReference>
<reference evidence="8" key="1">
    <citation type="submission" date="2020-05" db="EMBL/GenBank/DDBJ databases">
        <title>Chitinophaga laudate sp. nov., isolated from a tropical peat swamp.</title>
        <authorList>
            <person name="Goh C.B.S."/>
            <person name="Lee M.S."/>
            <person name="Parimannan S."/>
            <person name="Pasbakhsh P."/>
            <person name="Yule C.M."/>
            <person name="Rajandas H."/>
            <person name="Loke S."/>
            <person name="Croft L."/>
            <person name="Tan J.B.L."/>
        </authorList>
    </citation>
    <scope>NUCLEOTIDE SEQUENCE</scope>
    <source>
        <strain evidence="8">Mgbs1</strain>
    </source>
</reference>
<sequence>MALVTTPWQRWKETGAVSVLSLVLIMVILAATGTGAMHISPLQVVAILLKKIHITLPVSYDPAMEGVLLMIRLPRVLLGVLTGAGLAVAGAAMQGLFRNPMADPGLIGISSGASVGAVLVLSLQLWVPALSGNGWLHYYGMNIAAFAAAFAAAWLIIRIARTANGSSVTMMLLGGIAVNALCAAFTGLLTYLSPNEQLRSIVFWMMGSLGAATWQTVLVVMPFILLPVVLLPRLAPAMNVFALGEREAQHSGVRVQSLKMQLMLLATLAVAAGVAVTGVIGFVGLVVPHMIRQFTGPSYRILFPCSALGGAILITLSDLLCRTIIAPAELPVGIVTAIIGAPFFIWLIMKEKKKLVL</sequence>
<dbReference type="OrthoDB" id="9811721at2"/>
<keyword evidence="7" id="KW-0472">Membrane</keyword>
<dbReference type="PANTHER" id="PTHR30472:SF25">
    <property type="entry name" value="ABC TRANSPORTER PERMEASE PROTEIN MJ0876-RELATED"/>
    <property type="match status" value="1"/>
</dbReference>
<dbReference type="CDD" id="cd06550">
    <property type="entry name" value="TM_ABC_iron-siderophores_like"/>
    <property type="match status" value="1"/>
</dbReference>
<evidence type="ECO:0000313" key="8">
    <source>
        <dbReference type="EMBL" id="NSL88723.1"/>
    </source>
</evidence>
<dbReference type="PANTHER" id="PTHR30472">
    <property type="entry name" value="FERRIC ENTEROBACTIN TRANSPORT SYSTEM PERMEASE PROTEIN"/>
    <property type="match status" value="1"/>
</dbReference>
<dbReference type="InterPro" id="IPR000522">
    <property type="entry name" value="ABC_transptr_permease_BtuC"/>
</dbReference>
<dbReference type="Pfam" id="PF01032">
    <property type="entry name" value="FecCD"/>
    <property type="match status" value="1"/>
</dbReference>
<dbReference type="GO" id="GO:0033214">
    <property type="term" value="P:siderophore-iron import into cell"/>
    <property type="evidence" value="ECO:0007669"/>
    <property type="project" value="TreeGrafter"/>
</dbReference>